<evidence type="ECO:0000313" key="10">
    <source>
        <dbReference type="Proteomes" id="UP001159427"/>
    </source>
</evidence>
<evidence type="ECO:0000256" key="6">
    <source>
        <dbReference type="ARBA" id="ARBA00023136"/>
    </source>
</evidence>
<evidence type="ECO:0000256" key="2">
    <source>
        <dbReference type="ARBA" id="ARBA00004394"/>
    </source>
</evidence>
<dbReference type="PROSITE" id="PS51257">
    <property type="entry name" value="PROKAR_LIPOPROTEIN"/>
    <property type="match status" value="1"/>
</dbReference>
<reference evidence="9 10" key="1">
    <citation type="submission" date="2022-05" db="EMBL/GenBank/DDBJ databases">
        <authorList>
            <consortium name="Genoscope - CEA"/>
            <person name="William W."/>
        </authorList>
    </citation>
    <scope>NUCLEOTIDE SEQUENCE [LARGE SCALE GENOMIC DNA]</scope>
</reference>
<sequence>MDDISRLFGLSFCMLVGCYVAGAIPLAFTMSEKRLRMISILGAGLLVGTALAVIIPEGVHALYESQEHGHASHTHSEDKAAEASHSLEDTSKVHSHVDLLKHQISQVEPDVFIGLSLVCGFVFMLLIDHISGGHSHAPSGSQESNGRQRHSKITATVGLVVHAAADGVALGAAVSTSKTEVEVIVFVAIMLHKAPAAFGLSTFLLHEVS</sequence>
<dbReference type="PANTHER" id="PTHR16133">
    <property type="entry name" value="SOLUTE CARRIER FAMILY 39 ZINC TRANSPORTER , MEMBER 9-RELATED"/>
    <property type="match status" value="1"/>
</dbReference>
<organism evidence="9 10">
    <name type="scientific">Porites evermanni</name>
    <dbReference type="NCBI Taxonomy" id="104178"/>
    <lineage>
        <taxon>Eukaryota</taxon>
        <taxon>Metazoa</taxon>
        <taxon>Cnidaria</taxon>
        <taxon>Anthozoa</taxon>
        <taxon>Hexacorallia</taxon>
        <taxon>Scleractinia</taxon>
        <taxon>Fungiina</taxon>
        <taxon>Poritidae</taxon>
        <taxon>Porites</taxon>
    </lineage>
</organism>
<dbReference type="PANTHER" id="PTHR16133:SF0">
    <property type="entry name" value="ZINC_IRON REGULATED TRANSPORTER-RELATED PROTEIN 102B, ISOFORM E"/>
    <property type="match status" value="1"/>
</dbReference>
<dbReference type="Pfam" id="PF02535">
    <property type="entry name" value="Zip"/>
    <property type="match status" value="1"/>
</dbReference>
<accession>A0ABN8SFV3</accession>
<evidence type="ECO:0000313" key="9">
    <source>
        <dbReference type="EMBL" id="CAH3189790.1"/>
    </source>
</evidence>
<evidence type="ECO:0000256" key="8">
    <source>
        <dbReference type="SAM" id="Phobius"/>
    </source>
</evidence>
<name>A0ABN8SFV3_9CNID</name>
<feature type="transmembrane region" description="Helical" evidence="8">
    <location>
        <begin position="35"/>
        <end position="55"/>
    </location>
</feature>
<dbReference type="Proteomes" id="UP001159427">
    <property type="component" value="Unassembled WGS sequence"/>
</dbReference>
<protein>
    <recommendedName>
        <fullName evidence="11">Solute carrier family 39 member 9</fullName>
    </recommendedName>
</protein>
<feature type="transmembrane region" description="Helical" evidence="8">
    <location>
        <begin position="153"/>
        <end position="177"/>
    </location>
</feature>
<keyword evidence="6 8" id="KW-0472">Membrane</keyword>
<evidence type="ECO:0000256" key="5">
    <source>
        <dbReference type="ARBA" id="ARBA00023034"/>
    </source>
</evidence>
<evidence type="ECO:0000256" key="4">
    <source>
        <dbReference type="ARBA" id="ARBA00022989"/>
    </source>
</evidence>
<feature type="region of interest" description="Disordered" evidence="7">
    <location>
        <begin position="66"/>
        <end position="87"/>
    </location>
</feature>
<gene>
    <name evidence="9" type="ORF">PEVE_00019759</name>
</gene>
<evidence type="ECO:0008006" key="11">
    <source>
        <dbReference type="Google" id="ProtNLM"/>
    </source>
</evidence>
<dbReference type="EMBL" id="CALNXI010002660">
    <property type="protein sequence ID" value="CAH3189790.1"/>
    <property type="molecule type" value="Genomic_DNA"/>
</dbReference>
<dbReference type="InterPro" id="IPR003689">
    <property type="entry name" value="ZIP"/>
</dbReference>
<proteinExistence type="predicted"/>
<evidence type="ECO:0000256" key="1">
    <source>
        <dbReference type="ARBA" id="ARBA00004127"/>
    </source>
</evidence>
<evidence type="ECO:0000256" key="3">
    <source>
        <dbReference type="ARBA" id="ARBA00022692"/>
    </source>
</evidence>
<keyword evidence="5" id="KW-0333">Golgi apparatus</keyword>
<feature type="transmembrane region" description="Helical" evidence="8">
    <location>
        <begin position="111"/>
        <end position="132"/>
    </location>
</feature>
<comment type="caution">
    <text evidence="9">The sequence shown here is derived from an EMBL/GenBank/DDBJ whole genome shotgun (WGS) entry which is preliminary data.</text>
</comment>
<feature type="non-terminal residue" evidence="9">
    <location>
        <position position="209"/>
    </location>
</feature>
<feature type="transmembrane region" description="Helical" evidence="8">
    <location>
        <begin position="6"/>
        <end position="28"/>
    </location>
</feature>
<keyword evidence="4 8" id="KW-1133">Transmembrane helix</keyword>
<dbReference type="InterPro" id="IPR045891">
    <property type="entry name" value="ZIP9"/>
</dbReference>
<feature type="transmembrane region" description="Helical" evidence="8">
    <location>
        <begin position="183"/>
        <end position="205"/>
    </location>
</feature>
<keyword evidence="10" id="KW-1185">Reference proteome</keyword>
<evidence type="ECO:0000256" key="7">
    <source>
        <dbReference type="SAM" id="MobiDB-lite"/>
    </source>
</evidence>
<comment type="subcellular location">
    <subcellularLocation>
        <location evidence="1">Endomembrane system</location>
        <topology evidence="1">Multi-pass membrane protein</topology>
    </subcellularLocation>
    <subcellularLocation>
        <location evidence="2">Golgi apparatus membrane</location>
    </subcellularLocation>
</comment>
<keyword evidence="3 8" id="KW-0812">Transmembrane</keyword>